<dbReference type="Proteomes" id="UP000321513">
    <property type="component" value="Unassembled WGS sequence"/>
</dbReference>
<evidence type="ECO:0000313" key="3">
    <source>
        <dbReference type="Proteomes" id="UP000321513"/>
    </source>
</evidence>
<dbReference type="AlphaFoldDB" id="A0A512BGA9"/>
<accession>A0A512BGA9</accession>
<proteinExistence type="predicted"/>
<gene>
    <name evidence="2" type="ORF">SAE01_35060</name>
</gene>
<evidence type="ECO:0008006" key="4">
    <source>
        <dbReference type="Google" id="ProtNLM"/>
    </source>
</evidence>
<dbReference type="Gene3D" id="1.25.40.10">
    <property type="entry name" value="Tetratricopeptide repeat domain"/>
    <property type="match status" value="1"/>
</dbReference>
<evidence type="ECO:0000313" key="2">
    <source>
        <dbReference type="EMBL" id="GEO11010.1"/>
    </source>
</evidence>
<evidence type="ECO:0000256" key="1">
    <source>
        <dbReference type="SAM" id="SignalP"/>
    </source>
</evidence>
<feature type="signal peptide" evidence="1">
    <location>
        <begin position="1"/>
        <end position="20"/>
    </location>
</feature>
<keyword evidence="3" id="KW-1185">Reference proteome</keyword>
<keyword evidence="1" id="KW-0732">Signal</keyword>
<dbReference type="InterPro" id="IPR011990">
    <property type="entry name" value="TPR-like_helical_dom_sf"/>
</dbReference>
<sequence length="668" mass="77545">MKMIYRILSFVILISTTTLSFSQGNPTARYEIDAKRIGVNPLDKDALPRSREFIRLDSTYYVGYMFEGIYKSDKSSDYLGFKNSIPSLKKAFVLLQKDYGKDLKGIFNSPQNYMQSMNKYVDFLQITNTLKECYDNIEMPDSVIWVLNVFSGYNFPKDHLGSNTTRAWTYHRNRFFTSEKFSFLKNSVEENEKAAFEYCYYALEKIDVNKTKNDMWFGPGQAESDRMGVYHYLALLHCYNKNYDSSEYYYQRLAQNGAVSWNNYGNEKHELGEFAVALEYLNRDKYKYQQKILKEPFYFVPMLNVYSGRTKDAMALCKEAIINSGSTPGFGWYNIALARSYMYDGQLDSAEYTIQKAADFKEIHIGTTLTQSQYDFTINLLKLQLNERKIALVKFENKGWWYSPSALYDIAALKFGKMLLQYVVINQMAANPERNRTVYDLFCGESTTTFDEAFYLIKDFSPSYFVKKYENYQQTDNRKNLQRYFKLFTYQMQWMNGDEDKAFDGYKQMVKEVLLDTAHERLFLGRLYEGLAKGYKDDGNDRDQNFYANALYEEYPQLLPFSGITIPMKLVTSGVIDENTNTAVKELKRCKVNWVNEADGNTPIAQVSFVKKGDQYEATVSVKSGSNLPMVLNERMLFKNAEGVGKELALRLFGKSGAMVFERRDAGN</sequence>
<feature type="chain" id="PRO_5021762198" description="Tetratricopeptide repeat protein" evidence="1">
    <location>
        <begin position="21"/>
        <end position="668"/>
    </location>
</feature>
<reference evidence="2 3" key="1">
    <citation type="submission" date="2019-07" db="EMBL/GenBank/DDBJ databases">
        <title>Whole genome shotgun sequence of Segetibacter aerophilus NBRC 106135.</title>
        <authorList>
            <person name="Hosoyama A."/>
            <person name="Uohara A."/>
            <person name="Ohji S."/>
            <person name="Ichikawa N."/>
        </authorList>
    </citation>
    <scope>NUCLEOTIDE SEQUENCE [LARGE SCALE GENOMIC DNA]</scope>
    <source>
        <strain evidence="2 3">NBRC 106135</strain>
    </source>
</reference>
<protein>
    <recommendedName>
        <fullName evidence="4">Tetratricopeptide repeat protein</fullName>
    </recommendedName>
</protein>
<comment type="caution">
    <text evidence="2">The sequence shown here is derived from an EMBL/GenBank/DDBJ whole genome shotgun (WGS) entry which is preliminary data.</text>
</comment>
<dbReference type="SUPFAM" id="SSF81901">
    <property type="entry name" value="HCP-like"/>
    <property type="match status" value="1"/>
</dbReference>
<dbReference type="EMBL" id="BJYT01000015">
    <property type="protein sequence ID" value="GEO11010.1"/>
    <property type="molecule type" value="Genomic_DNA"/>
</dbReference>
<name>A0A512BGA9_9BACT</name>
<organism evidence="2 3">
    <name type="scientific">Segetibacter aerophilus</name>
    <dbReference type="NCBI Taxonomy" id="670293"/>
    <lineage>
        <taxon>Bacteria</taxon>
        <taxon>Pseudomonadati</taxon>
        <taxon>Bacteroidota</taxon>
        <taxon>Chitinophagia</taxon>
        <taxon>Chitinophagales</taxon>
        <taxon>Chitinophagaceae</taxon>
        <taxon>Segetibacter</taxon>
    </lineage>
</organism>